<dbReference type="InterPro" id="IPR001387">
    <property type="entry name" value="Cro/C1-type_HTH"/>
</dbReference>
<feature type="domain" description="HTH cro/C1-type" evidence="2">
    <location>
        <begin position="8"/>
        <end position="62"/>
    </location>
</feature>
<dbReference type="eggNOG" id="COG1396">
    <property type="taxonomic scope" value="Bacteria"/>
</dbReference>
<accession>A0A096CME4</accession>
<dbReference type="PROSITE" id="PS50943">
    <property type="entry name" value="HTH_CROC1"/>
    <property type="match status" value="1"/>
</dbReference>
<protein>
    <recommendedName>
        <fullName evidence="2">HTH cro/C1-type domain-containing protein</fullName>
    </recommendedName>
</protein>
<dbReference type="PANTHER" id="PTHR46558">
    <property type="entry name" value="TRACRIPTIONAL REGULATORY PROTEIN-RELATED-RELATED"/>
    <property type="match status" value="1"/>
</dbReference>
<evidence type="ECO:0000313" key="4">
    <source>
        <dbReference type="Proteomes" id="UP000029585"/>
    </source>
</evidence>
<proteinExistence type="predicted"/>
<keyword evidence="1" id="KW-0238">DNA-binding</keyword>
<dbReference type="EMBL" id="ADLO01000052">
    <property type="protein sequence ID" value="KGF55937.1"/>
    <property type="molecule type" value="Genomic_DNA"/>
</dbReference>
<dbReference type="PANTHER" id="PTHR46558:SF11">
    <property type="entry name" value="HTH-TYPE TRANSCRIPTIONAL REGULATOR XRE"/>
    <property type="match status" value="1"/>
</dbReference>
<comment type="caution">
    <text evidence="3">The sequence shown here is derived from an EMBL/GenBank/DDBJ whole genome shotgun (WGS) entry which is preliminary data.</text>
</comment>
<name>A0A096CME4_FLAPL</name>
<dbReference type="PATRIC" id="fig|742738.3.peg.1447"/>
<evidence type="ECO:0000256" key="1">
    <source>
        <dbReference type="ARBA" id="ARBA00023125"/>
    </source>
</evidence>
<dbReference type="SMART" id="SM00530">
    <property type="entry name" value="HTH_XRE"/>
    <property type="match status" value="1"/>
</dbReference>
<reference evidence="3 4" key="1">
    <citation type="submission" date="2011-08" db="EMBL/GenBank/DDBJ databases">
        <title>The Genome Sequence of Clostridium orbiscindens 1_3_50AFAA.</title>
        <authorList>
            <consortium name="The Broad Institute Genome Sequencing Platform"/>
            <person name="Earl A."/>
            <person name="Ward D."/>
            <person name="Feldgarden M."/>
            <person name="Gevers D."/>
            <person name="Daigneault M."/>
            <person name="Strauss J."/>
            <person name="Allen-Vercoe E."/>
            <person name="Young S.K."/>
            <person name="Zeng Q."/>
            <person name="Gargeya S."/>
            <person name="Fitzgerald M."/>
            <person name="Haas B."/>
            <person name="Abouelleil A."/>
            <person name="Alvarado L."/>
            <person name="Arachchi H.M."/>
            <person name="Berlin A."/>
            <person name="Brown A."/>
            <person name="Chapman S.B."/>
            <person name="Chen Z."/>
            <person name="Dunbar C."/>
            <person name="Freedman E."/>
            <person name="Gearin G."/>
            <person name="Gellesch M."/>
            <person name="Goldberg J."/>
            <person name="Griggs A."/>
            <person name="Gujja S."/>
            <person name="Heiman D."/>
            <person name="Howarth C."/>
            <person name="Larson L."/>
            <person name="Lui A."/>
            <person name="MacDonald P.J.P."/>
            <person name="Montmayeur A."/>
            <person name="Murphy C."/>
            <person name="Neiman D."/>
            <person name="Pearson M."/>
            <person name="Priest M."/>
            <person name="Roberts A."/>
            <person name="Saif S."/>
            <person name="Shea T."/>
            <person name="Shenoy N."/>
            <person name="Sisk P."/>
            <person name="Stolte C."/>
            <person name="Sykes S."/>
            <person name="Wortman J."/>
            <person name="Nusbaum C."/>
            <person name="Birren B."/>
        </authorList>
    </citation>
    <scope>NUCLEOTIDE SEQUENCE [LARGE SCALE GENOMIC DNA]</scope>
    <source>
        <strain evidence="3 4">1_3_50AFAA</strain>
    </source>
</reference>
<gene>
    <name evidence="3" type="ORF">HMPREF9460_01404</name>
</gene>
<keyword evidence="4" id="KW-1185">Reference proteome</keyword>
<evidence type="ECO:0000259" key="2">
    <source>
        <dbReference type="PROSITE" id="PS50943"/>
    </source>
</evidence>
<dbReference type="Proteomes" id="UP000029585">
    <property type="component" value="Unassembled WGS sequence"/>
</dbReference>
<dbReference type="InterPro" id="IPR010982">
    <property type="entry name" value="Lambda_DNA-bd_dom_sf"/>
</dbReference>
<dbReference type="SUPFAM" id="SSF47413">
    <property type="entry name" value="lambda repressor-like DNA-binding domains"/>
    <property type="match status" value="1"/>
</dbReference>
<dbReference type="HOGENOM" id="CLU_066192_4_4_9"/>
<dbReference type="AlphaFoldDB" id="A0A096CME4"/>
<sequence length="118" mass="13832">MKEVAERLRSLRESVRLSQVKMAEIVGVKQSSLNRYELNQASPTFETLTRYADYFDVSMDYIFGRTDNPQGKLYEYKPKIQQNDSQMQKFVEMCFDPTSPMNARLKEALLRMFGEAKQ</sequence>
<dbReference type="Gene3D" id="1.10.260.40">
    <property type="entry name" value="lambda repressor-like DNA-binding domains"/>
    <property type="match status" value="1"/>
</dbReference>
<dbReference type="CDD" id="cd00093">
    <property type="entry name" value="HTH_XRE"/>
    <property type="match status" value="1"/>
</dbReference>
<organism evidence="3 4">
    <name type="scientific">Flavonifractor plautii 1_3_50AFAA</name>
    <dbReference type="NCBI Taxonomy" id="742738"/>
    <lineage>
        <taxon>Bacteria</taxon>
        <taxon>Bacillati</taxon>
        <taxon>Bacillota</taxon>
        <taxon>Clostridia</taxon>
        <taxon>Eubacteriales</taxon>
        <taxon>Oscillospiraceae</taxon>
        <taxon>Flavonifractor</taxon>
    </lineage>
</organism>
<dbReference type="GO" id="GO:0003677">
    <property type="term" value="F:DNA binding"/>
    <property type="evidence" value="ECO:0007669"/>
    <property type="project" value="UniProtKB-KW"/>
</dbReference>
<dbReference type="Pfam" id="PF01381">
    <property type="entry name" value="HTH_3"/>
    <property type="match status" value="1"/>
</dbReference>
<evidence type="ECO:0000313" key="3">
    <source>
        <dbReference type="EMBL" id="KGF55937.1"/>
    </source>
</evidence>